<evidence type="ECO:0000313" key="2">
    <source>
        <dbReference type="Proteomes" id="UP000032142"/>
    </source>
</evidence>
<reference evidence="2" key="1">
    <citation type="submission" date="2014-09" db="EMBL/GenBank/DDBJ databases">
        <authorList>
            <person name="Mudge J."/>
            <person name="Ramaraj T."/>
            <person name="Lindquist I.E."/>
            <person name="Bharti A.K."/>
            <person name="Sundararajan A."/>
            <person name="Cameron C.T."/>
            <person name="Woodward J.E."/>
            <person name="May G.D."/>
            <person name="Brubaker C."/>
            <person name="Broadhvest J."/>
            <person name="Wilkins T.A."/>
        </authorList>
    </citation>
    <scope>NUCLEOTIDE SEQUENCE</scope>
    <source>
        <strain evidence="2">cv. AKA8401</strain>
    </source>
</reference>
<organism evidence="1 2">
    <name type="scientific">Gossypium arboreum</name>
    <name type="common">Tree cotton</name>
    <name type="synonym">Gossypium nanking</name>
    <dbReference type="NCBI Taxonomy" id="29729"/>
    <lineage>
        <taxon>Eukaryota</taxon>
        <taxon>Viridiplantae</taxon>
        <taxon>Streptophyta</taxon>
        <taxon>Embryophyta</taxon>
        <taxon>Tracheophyta</taxon>
        <taxon>Spermatophyta</taxon>
        <taxon>Magnoliopsida</taxon>
        <taxon>eudicotyledons</taxon>
        <taxon>Gunneridae</taxon>
        <taxon>Pentapetalae</taxon>
        <taxon>rosids</taxon>
        <taxon>malvids</taxon>
        <taxon>Malvales</taxon>
        <taxon>Malvaceae</taxon>
        <taxon>Malvoideae</taxon>
        <taxon>Gossypium</taxon>
    </lineage>
</organism>
<name>A0A0B0M918_GOSAR</name>
<dbReference type="Proteomes" id="UP000032142">
    <property type="component" value="Unassembled WGS sequence"/>
</dbReference>
<comment type="caution">
    <text evidence="1">The sequence shown here is derived from an EMBL/GenBank/DDBJ whole genome shotgun (WGS) entry which is preliminary data.</text>
</comment>
<dbReference type="AlphaFoldDB" id="A0A0B0M918"/>
<protein>
    <submittedName>
        <fullName evidence="1">Uncharacterized protein</fullName>
    </submittedName>
</protein>
<keyword evidence="2" id="KW-1185">Reference proteome</keyword>
<dbReference type="EMBL" id="JRRC01045415">
    <property type="protein sequence ID" value="KHF98607.1"/>
    <property type="molecule type" value="Genomic_DNA"/>
</dbReference>
<sequence length="22" mass="2480">MLANDVVGLNVYSYILAYNIYA</sequence>
<evidence type="ECO:0000313" key="1">
    <source>
        <dbReference type="EMBL" id="KHF98607.1"/>
    </source>
</evidence>
<accession>A0A0B0M918</accession>
<proteinExistence type="predicted"/>
<gene>
    <name evidence="1" type="ORF">F383_37877</name>
</gene>